<dbReference type="PANTHER" id="PTHR10885:SF0">
    <property type="entry name" value="ISOPENTENYL-DIPHOSPHATE DELTA-ISOMERASE"/>
    <property type="match status" value="1"/>
</dbReference>
<sequence length="197" mass="21827">MEHVVLLDEAGRAVGTEPKATVHTTATPLHLAFSSYVFDRHGRLLMTRRALDKATWPGVWTNTCCGHPALGEPLREAVRRRLHHELGIDSSEVDLVLPDFRYRAVMDSGVVENEICPVFRVRYDGPPPVPRRGEVDDVDWVDWSTFSAEVDAGARAVSPWCREQVQQLRRLGPDPAAWTAAPLTALPPAARHGVDAP</sequence>
<dbReference type="InterPro" id="IPR000086">
    <property type="entry name" value="NUDIX_hydrolase_dom"/>
</dbReference>
<comment type="function">
    <text evidence="10">Catalyzes the 1,3-allylic rearrangement of the homoallylic substrate isopentenyl (IPP) to its highly electrophilic allylic isomer, dimethylallyl diphosphate (DMAPP).</text>
</comment>
<evidence type="ECO:0000256" key="8">
    <source>
        <dbReference type="ARBA" id="ARBA00023229"/>
    </source>
</evidence>
<keyword evidence="8 10" id="KW-0414">Isoprene biosynthesis</keyword>
<keyword evidence="4 10" id="KW-0963">Cytoplasm</keyword>
<dbReference type="GO" id="GO:0050992">
    <property type="term" value="P:dimethylallyl diphosphate biosynthetic process"/>
    <property type="evidence" value="ECO:0007669"/>
    <property type="project" value="UniProtKB-UniRule"/>
</dbReference>
<comment type="pathway">
    <text evidence="1 10">Isoprenoid biosynthesis; dimethylallyl diphosphate biosynthesis; dimethylallyl diphosphate from isopentenyl diphosphate: step 1/1.</text>
</comment>
<feature type="active site" evidence="10 11">
    <location>
        <position position="65"/>
    </location>
</feature>
<accession>A0A3S5Y3A9</accession>
<evidence type="ECO:0000313" key="14">
    <source>
        <dbReference type="Proteomes" id="UP000006892"/>
    </source>
</evidence>
<evidence type="ECO:0000256" key="9">
    <source>
        <dbReference type="ARBA" id="ARBA00023235"/>
    </source>
</evidence>
<keyword evidence="9 10" id="KW-0413">Isomerase</keyword>
<dbReference type="GO" id="GO:0046872">
    <property type="term" value="F:metal ion binding"/>
    <property type="evidence" value="ECO:0007669"/>
    <property type="project" value="UniProtKB-KW"/>
</dbReference>
<feature type="binding site" evidence="10">
    <location>
        <position position="114"/>
    </location>
    <ligand>
        <name>Mn(2+)</name>
        <dbReference type="ChEBI" id="CHEBI:29035"/>
    </ligand>
</feature>
<dbReference type="GO" id="GO:0004452">
    <property type="term" value="F:isopentenyl-diphosphate delta-isomerase activity"/>
    <property type="evidence" value="ECO:0007669"/>
    <property type="project" value="UniProtKB-UniRule"/>
</dbReference>
<keyword evidence="6 10" id="KW-0460">Magnesium</keyword>
<dbReference type="SUPFAM" id="SSF55811">
    <property type="entry name" value="Nudix"/>
    <property type="match status" value="1"/>
</dbReference>
<feature type="binding site" evidence="10">
    <location>
        <position position="67"/>
    </location>
    <ligand>
        <name>Mn(2+)</name>
        <dbReference type="ChEBI" id="CHEBI:29035"/>
    </ligand>
</feature>
<evidence type="ECO:0000256" key="11">
    <source>
        <dbReference type="PIRSR" id="PIRSR018427-1"/>
    </source>
</evidence>
<feature type="binding site" evidence="10">
    <location>
        <position position="23"/>
    </location>
    <ligand>
        <name>Mn(2+)</name>
        <dbReference type="ChEBI" id="CHEBI:29035"/>
    </ligand>
</feature>
<dbReference type="UniPathway" id="UPA00059">
    <property type="reaction ID" value="UER00104"/>
</dbReference>
<evidence type="ECO:0000256" key="2">
    <source>
        <dbReference type="ARBA" id="ARBA00007579"/>
    </source>
</evidence>
<comment type="cofactor">
    <cofactor evidence="10">
        <name>Mg(2+)</name>
        <dbReference type="ChEBI" id="CHEBI:18420"/>
    </cofactor>
    <text evidence="10">Binds 1 Mg(2+) ion per subunit. The magnesium ion binds only when substrate is bound.</text>
</comment>
<dbReference type="EMBL" id="FN563149">
    <property type="protein sequence ID" value="CBH47050.1"/>
    <property type="molecule type" value="Genomic_DNA"/>
</dbReference>
<evidence type="ECO:0000256" key="10">
    <source>
        <dbReference type="HAMAP-Rule" id="MF_00202"/>
    </source>
</evidence>
<dbReference type="PANTHER" id="PTHR10885">
    <property type="entry name" value="ISOPENTENYL-DIPHOSPHATE DELTA-ISOMERASE"/>
    <property type="match status" value="1"/>
</dbReference>
<dbReference type="FunFam" id="3.90.79.10:FF:000009">
    <property type="entry name" value="Isopentenyl-diphosphate Delta-isomerase"/>
    <property type="match status" value="1"/>
</dbReference>
<dbReference type="GO" id="GO:0008299">
    <property type="term" value="P:isoprenoid biosynthetic process"/>
    <property type="evidence" value="ECO:0007669"/>
    <property type="project" value="UniProtKB-UniRule"/>
</dbReference>
<dbReference type="InterPro" id="IPR011876">
    <property type="entry name" value="IsopentenylPP_isomerase_typ1"/>
</dbReference>
<feature type="active site" evidence="10 11">
    <location>
        <position position="114"/>
    </location>
</feature>
<keyword evidence="7 10" id="KW-0464">Manganese</keyword>
<organism evidence="13">
    <name type="scientific">Rhodococcus hoagii (strain 103S)</name>
    <name type="common">Rhodococcus equi</name>
    <dbReference type="NCBI Taxonomy" id="685727"/>
    <lineage>
        <taxon>Bacteria</taxon>
        <taxon>Bacillati</taxon>
        <taxon>Actinomycetota</taxon>
        <taxon>Actinomycetes</taxon>
        <taxon>Mycobacteriales</taxon>
        <taxon>Nocardiaceae</taxon>
        <taxon>Prescottella</taxon>
    </lineage>
</organism>
<dbReference type="Proteomes" id="UP001154400">
    <property type="component" value="Chromosome"/>
</dbReference>
<evidence type="ECO:0000256" key="4">
    <source>
        <dbReference type="ARBA" id="ARBA00022490"/>
    </source>
</evidence>
<evidence type="ECO:0000256" key="1">
    <source>
        <dbReference type="ARBA" id="ARBA00004826"/>
    </source>
</evidence>
<comment type="cofactor">
    <cofactor evidence="10">
        <name>Mn(2+)</name>
        <dbReference type="ChEBI" id="CHEBI:29035"/>
    </cofactor>
    <text evidence="10">Binds 1 Mn(2+) ion per subunit.</text>
</comment>
<dbReference type="HAMAP" id="MF_00202">
    <property type="entry name" value="Idi"/>
    <property type="match status" value="1"/>
</dbReference>
<evidence type="ECO:0000259" key="12">
    <source>
        <dbReference type="PROSITE" id="PS51462"/>
    </source>
</evidence>
<feature type="binding site" evidence="10">
    <location>
        <position position="85"/>
    </location>
    <ligand>
        <name>Mg(2+)</name>
        <dbReference type="ChEBI" id="CHEBI:18420"/>
    </ligand>
</feature>
<gene>
    <name evidence="10" type="primary">idi</name>
    <name evidence="13" type="ordered locus">REQ_09420</name>
</gene>
<evidence type="ECO:0000256" key="5">
    <source>
        <dbReference type="ARBA" id="ARBA00022723"/>
    </source>
</evidence>
<dbReference type="InterPro" id="IPR015797">
    <property type="entry name" value="NUDIX_hydrolase-like_dom_sf"/>
</dbReference>
<comment type="similarity">
    <text evidence="2 10">Belongs to the IPP isomerase type 1 family.</text>
</comment>
<evidence type="ECO:0000256" key="3">
    <source>
        <dbReference type="ARBA" id="ARBA00012057"/>
    </source>
</evidence>
<dbReference type="Pfam" id="PF00293">
    <property type="entry name" value="NUDIX"/>
    <property type="match status" value="1"/>
</dbReference>
<feature type="domain" description="Nudix hydrolase" evidence="12">
    <location>
        <begin position="28"/>
        <end position="163"/>
    </location>
</feature>
<dbReference type="RefSeq" id="WP_013415015.1">
    <property type="nucleotide sequence ID" value="NC_014659.1"/>
</dbReference>
<evidence type="ECO:0000256" key="7">
    <source>
        <dbReference type="ARBA" id="ARBA00023211"/>
    </source>
</evidence>
<evidence type="ECO:0000313" key="13">
    <source>
        <dbReference type="EMBL" id="CBH47050.1"/>
    </source>
</evidence>
<dbReference type="NCBIfam" id="TIGR02150">
    <property type="entry name" value="IPP_isom_1"/>
    <property type="match status" value="1"/>
</dbReference>
<name>A0A3S5Y3A9_RHOH1</name>
<proteinExistence type="inferred from homology"/>
<feature type="binding site" evidence="10">
    <location>
        <position position="112"/>
    </location>
    <ligand>
        <name>Mn(2+)</name>
        <dbReference type="ChEBI" id="CHEBI:29035"/>
    </ligand>
</feature>
<dbReference type="GO" id="GO:0005737">
    <property type="term" value="C:cytoplasm"/>
    <property type="evidence" value="ECO:0007669"/>
    <property type="project" value="UniProtKB-SubCell"/>
</dbReference>
<feature type="binding site" evidence="10">
    <location>
        <position position="30"/>
    </location>
    <ligand>
        <name>Mn(2+)</name>
        <dbReference type="ChEBI" id="CHEBI:29035"/>
    </ligand>
</feature>
<comment type="subcellular location">
    <subcellularLocation>
        <location evidence="10">Cytoplasm</location>
    </subcellularLocation>
</comment>
<protein>
    <recommendedName>
        <fullName evidence="3 10">Isopentenyl-diphosphate Delta-isomerase</fullName>
        <shortName evidence="10">IPP isomerase</shortName>
        <ecNumber evidence="3 10">5.3.3.2</ecNumber>
    </recommendedName>
    <alternativeName>
        <fullName evidence="10">IPP:DMAPP isomerase</fullName>
    </alternativeName>
    <alternativeName>
        <fullName evidence="10">Isopentenyl pyrophosphate isomerase</fullName>
    </alternativeName>
</protein>
<dbReference type="InterPro" id="IPR056375">
    <property type="entry name" value="Idi_bact"/>
</dbReference>
<dbReference type="PIRSF" id="PIRSF018427">
    <property type="entry name" value="Isopntndiph_ism"/>
    <property type="match status" value="1"/>
</dbReference>
<dbReference type="AlphaFoldDB" id="A0A3S5Y3A9"/>
<keyword evidence="5 10" id="KW-0479">Metal-binding</keyword>
<comment type="catalytic activity">
    <reaction evidence="10">
        <text>isopentenyl diphosphate = dimethylallyl diphosphate</text>
        <dbReference type="Rhea" id="RHEA:23284"/>
        <dbReference type="ChEBI" id="CHEBI:57623"/>
        <dbReference type="ChEBI" id="CHEBI:128769"/>
        <dbReference type="EC" id="5.3.3.2"/>
    </reaction>
</comment>
<dbReference type="KEGG" id="req:REQ_09420"/>
<reference evidence="13" key="1">
    <citation type="journal article" date="2010" name="PLoS Genet.">
        <title>The genome of a pathogenic rhodococcus: cooptive virulence underpinned by key gene acquisitions.</title>
        <authorList>
            <person name="Letek M."/>
            <person name="Gonzalez P."/>
            <person name="Macarthur I."/>
            <person name="Rodriguez H."/>
            <person name="Freeman T.C."/>
            <person name="Valero-Rello A."/>
            <person name="Blanco M."/>
            <person name="Buckley T."/>
            <person name="Cherevach I."/>
            <person name="Fahey R."/>
            <person name="Hapeshi A."/>
            <person name="Holdstock J."/>
            <person name="Leadon D."/>
            <person name="Navas J."/>
            <person name="Ocampo A."/>
            <person name="Quail M.A."/>
            <person name="Sanders M."/>
            <person name="Scortti M.M."/>
            <person name="Prescott J.F."/>
            <person name="Fogarty U."/>
            <person name="Meijer W.G."/>
            <person name="Parkhill J."/>
            <person name="Bentley S.D."/>
            <person name="Vazquez-Boland J.A."/>
        </authorList>
    </citation>
    <scope>NUCLEOTIDE SEQUENCE [LARGE SCALE GENOMIC DNA]</scope>
    <source>
        <strain evidence="13 14">103S</strain>
    </source>
</reference>
<dbReference type="PROSITE" id="PS51462">
    <property type="entry name" value="NUDIX"/>
    <property type="match status" value="1"/>
</dbReference>
<evidence type="ECO:0000256" key="6">
    <source>
        <dbReference type="ARBA" id="ARBA00022842"/>
    </source>
</evidence>
<dbReference type="EC" id="5.3.3.2" evidence="3 10"/>
<dbReference type="NCBIfam" id="NF002995">
    <property type="entry name" value="PRK03759.1"/>
    <property type="match status" value="1"/>
</dbReference>
<dbReference type="CDD" id="cd02885">
    <property type="entry name" value="NUDIX_IPP_Isomerase"/>
    <property type="match status" value="1"/>
</dbReference>
<dbReference type="Gene3D" id="3.90.79.10">
    <property type="entry name" value="Nucleoside Triphosphate Pyrophosphohydrolase"/>
    <property type="match status" value="1"/>
</dbReference>